<organism evidence="4 5">
    <name type="scientific">Dictyobacter halimunensis</name>
    <dbReference type="NCBI Taxonomy" id="3026934"/>
    <lineage>
        <taxon>Bacteria</taxon>
        <taxon>Bacillati</taxon>
        <taxon>Chloroflexota</taxon>
        <taxon>Ktedonobacteria</taxon>
        <taxon>Ktedonobacterales</taxon>
        <taxon>Dictyobacteraceae</taxon>
        <taxon>Dictyobacter</taxon>
    </lineage>
</organism>
<dbReference type="EMBL" id="BSRI01000001">
    <property type="protein sequence ID" value="GLV55828.1"/>
    <property type="molecule type" value="Genomic_DNA"/>
</dbReference>
<dbReference type="Gene3D" id="3.20.20.30">
    <property type="entry name" value="Luciferase-like domain"/>
    <property type="match status" value="1"/>
</dbReference>
<accession>A0ABQ6FNH5</accession>
<reference evidence="4 5" key="1">
    <citation type="submission" date="2023-02" db="EMBL/GenBank/DDBJ databases">
        <title>Dictyobacter halimunensis sp. nov., a new member of the class Ktedonobacteria from forest soil in a geothermal area.</title>
        <authorList>
            <person name="Rachmania M.K."/>
            <person name="Ningsih F."/>
            <person name="Sakai Y."/>
            <person name="Yabe S."/>
            <person name="Yokota A."/>
            <person name="Sjamsuridzal W."/>
        </authorList>
    </citation>
    <scope>NUCLEOTIDE SEQUENCE [LARGE SCALE GENOMIC DNA]</scope>
    <source>
        <strain evidence="4 5">S3.2.2.5</strain>
    </source>
</reference>
<name>A0ABQ6FNH5_9CHLR</name>
<evidence type="ECO:0000313" key="4">
    <source>
        <dbReference type="EMBL" id="GLV55828.1"/>
    </source>
</evidence>
<comment type="caution">
    <text evidence="4">The sequence shown here is derived from an EMBL/GenBank/DDBJ whole genome shotgun (WGS) entry which is preliminary data.</text>
</comment>
<evidence type="ECO:0000259" key="3">
    <source>
        <dbReference type="Pfam" id="PF00296"/>
    </source>
</evidence>
<evidence type="ECO:0000256" key="1">
    <source>
        <dbReference type="ARBA" id="ARBA00023002"/>
    </source>
</evidence>
<dbReference type="InterPro" id="IPR011251">
    <property type="entry name" value="Luciferase-like_dom"/>
</dbReference>
<proteinExistence type="predicted"/>
<dbReference type="InterPro" id="IPR050766">
    <property type="entry name" value="Bact_Lucif_Oxidored"/>
</dbReference>
<protein>
    <recommendedName>
        <fullName evidence="3">Luciferase-like domain-containing protein</fullName>
    </recommendedName>
</protein>
<dbReference type="RefSeq" id="WP_338250528.1">
    <property type="nucleotide sequence ID" value="NZ_BSRI01000001.1"/>
</dbReference>
<dbReference type="PANTHER" id="PTHR30137:SF8">
    <property type="entry name" value="BLR5498 PROTEIN"/>
    <property type="match status" value="1"/>
</dbReference>
<feature type="domain" description="Luciferase-like" evidence="3">
    <location>
        <begin position="1"/>
        <end position="158"/>
    </location>
</feature>
<dbReference type="PANTHER" id="PTHR30137">
    <property type="entry name" value="LUCIFERASE-LIKE MONOOXYGENASE"/>
    <property type="match status" value="1"/>
</dbReference>
<keyword evidence="5" id="KW-1185">Reference proteome</keyword>
<sequence>MRFSLFYNFDILPGQSVSAVYREVEAQAIAADRLSFDAIWLAEHHFELYGRMPDPLLYLARISSLTSRIGLGTAIVEAPHYHPLRLAEDAALLDVLSGGRVRLGVGSGGGNKPAEFVRFGIPIEEKTARTIEVVEILRQAFNQKQVNFAGKYYQANTISMKVLR</sequence>
<keyword evidence="2" id="KW-0503">Monooxygenase</keyword>
<keyword evidence="1" id="KW-0560">Oxidoreductase</keyword>
<evidence type="ECO:0000313" key="5">
    <source>
        <dbReference type="Proteomes" id="UP001344906"/>
    </source>
</evidence>
<gene>
    <name evidence="4" type="ORF">KDH_26720</name>
</gene>
<dbReference type="InterPro" id="IPR036661">
    <property type="entry name" value="Luciferase-like_sf"/>
</dbReference>
<dbReference type="Proteomes" id="UP001344906">
    <property type="component" value="Unassembled WGS sequence"/>
</dbReference>
<dbReference type="SUPFAM" id="SSF51679">
    <property type="entry name" value="Bacterial luciferase-like"/>
    <property type="match status" value="1"/>
</dbReference>
<dbReference type="Pfam" id="PF00296">
    <property type="entry name" value="Bac_luciferase"/>
    <property type="match status" value="1"/>
</dbReference>
<evidence type="ECO:0000256" key="2">
    <source>
        <dbReference type="ARBA" id="ARBA00023033"/>
    </source>
</evidence>